<feature type="coiled-coil region" evidence="1">
    <location>
        <begin position="33"/>
        <end position="88"/>
    </location>
</feature>
<dbReference type="EMBL" id="PNHE01000048">
    <property type="protein sequence ID" value="PMC57771.1"/>
    <property type="molecule type" value="Genomic_DNA"/>
</dbReference>
<reference evidence="3 4" key="1">
    <citation type="submission" date="2017-09" db="EMBL/GenBank/DDBJ databases">
        <title>Bacterial strain isolated from the female urinary microbiota.</title>
        <authorList>
            <person name="Thomas-White K."/>
            <person name="Kumar N."/>
            <person name="Forster S."/>
            <person name="Putonti C."/>
            <person name="Lawley T."/>
            <person name="Wolfe A.J."/>
        </authorList>
    </citation>
    <scope>NUCLEOTIDE SEQUENCE [LARGE SCALE GENOMIC DNA]</scope>
    <source>
        <strain evidence="3 4">UMB0852</strain>
    </source>
</reference>
<organism evidence="3 4">
    <name type="scientific">Dolosicoccus paucivorans</name>
    <dbReference type="NCBI Taxonomy" id="84521"/>
    <lineage>
        <taxon>Bacteria</taxon>
        <taxon>Bacillati</taxon>
        <taxon>Bacillota</taxon>
        <taxon>Bacilli</taxon>
        <taxon>Lactobacillales</taxon>
        <taxon>Aerococcaceae</taxon>
        <taxon>Dolosicoccus</taxon>
    </lineage>
</organism>
<comment type="caution">
    <text evidence="3">The sequence shown here is derived from an EMBL/GenBank/DDBJ whole genome shotgun (WGS) entry which is preliminary data.</text>
</comment>
<dbReference type="AlphaFoldDB" id="A0A2N6SL16"/>
<accession>A0A2N6SL16</accession>
<dbReference type="STRING" id="84521.SAMN04487994_10494"/>
<keyword evidence="1" id="KW-0175">Coiled coil</keyword>
<evidence type="ECO:0000313" key="3">
    <source>
        <dbReference type="EMBL" id="PMC57771.1"/>
    </source>
</evidence>
<sequence length="109" mass="13048">MELTLQQLALWSGSLMAIITLLTWFYRLINHPIRRLEHMINDLNQSLIQLDHTNAFIHRDLKDAQKERQELTKRIQQQQLQLDELTLTTHTLTNYYKEKTPWLSTHSLP</sequence>
<proteinExistence type="predicted"/>
<dbReference type="RefSeq" id="WP_102228111.1">
    <property type="nucleotide sequence ID" value="NZ_PNFY01000046.1"/>
</dbReference>
<gene>
    <name evidence="3" type="ORF">CJ205_07880</name>
</gene>
<keyword evidence="4" id="KW-1185">Reference proteome</keyword>
<keyword evidence="2" id="KW-0812">Transmembrane</keyword>
<keyword evidence="2" id="KW-0472">Membrane</keyword>
<name>A0A2N6SL16_9LACT</name>
<keyword evidence="2" id="KW-1133">Transmembrane helix</keyword>
<dbReference type="Proteomes" id="UP000235682">
    <property type="component" value="Unassembled WGS sequence"/>
</dbReference>
<evidence type="ECO:0000256" key="1">
    <source>
        <dbReference type="SAM" id="Coils"/>
    </source>
</evidence>
<evidence type="ECO:0000313" key="4">
    <source>
        <dbReference type="Proteomes" id="UP000235682"/>
    </source>
</evidence>
<evidence type="ECO:0000256" key="2">
    <source>
        <dbReference type="SAM" id="Phobius"/>
    </source>
</evidence>
<feature type="transmembrane region" description="Helical" evidence="2">
    <location>
        <begin position="6"/>
        <end position="29"/>
    </location>
</feature>
<protein>
    <submittedName>
        <fullName evidence="3">Uncharacterized protein</fullName>
    </submittedName>
</protein>